<dbReference type="PANTHER" id="PTHR24221:SF590">
    <property type="entry name" value="COMPONENT LINKED WITH THE ASSEMBLY OF CYTOCHROME' TRANSPORT TRANSMEMBRANE ATP-BINDING PROTEIN ABC TRANSPORTER CYDD-RELATED"/>
    <property type="match status" value="1"/>
</dbReference>
<evidence type="ECO:0000313" key="10">
    <source>
        <dbReference type="EMBL" id="CAB4907206.1"/>
    </source>
</evidence>
<dbReference type="AlphaFoldDB" id="A0A6J7GJM0"/>
<dbReference type="PROSITE" id="PS50929">
    <property type="entry name" value="ABC_TM1F"/>
    <property type="match status" value="1"/>
</dbReference>
<evidence type="ECO:0000256" key="6">
    <source>
        <dbReference type="ARBA" id="ARBA00023136"/>
    </source>
</evidence>
<comment type="subcellular location">
    <subcellularLocation>
        <location evidence="1">Membrane</location>
        <topology evidence="1">Multi-pass membrane protein</topology>
    </subcellularLocation>
</comment>
<dbReference type="GO" id="GO:0016020">
    <property type="term" value="C:membrane"/>
    <property type="evidence" value="ECO:0007669"/>
    <property type="project" value="UniProtKB-SubCell"/>
</dbReference>
<feature type="transmembrane region" description="Helical" evidence="7">
    <location>
        <begin position="238"/>
        <end position="263"/>
    </location>
</feature>
<dbReference type="SUPFAM" id="SSF90123">
    <property type="entry name" value="ABC transporter transmembrane region"/>
    <property type="match status" value="1"/>
</dbReference>
<dbReference type="PANTHER" id="PTHR24221">
    <property type="entry name" value="ATP-BINDING CASSETTE SUB-FAMILY B"/>
    <property type="match status" value="1"/>
</dbReference>
<keyword evidence="5 7" id="KW-1133">Transmembrane helix</keyword>
<dbReference type="Gene3D" id="3.40.50.300">
    <property type="entry name" value="P-loop containing nucleotide triphosphate hydrolases"/>
    <property type="match status" value="1"/>
</dbReference>
<dbReference type="InterPro" id="IPR036640">
    <property type="entry name" value="ABC1_TM_sf"/>
</dbReference>
<reference evidence="10" key="1">
    <citation type="submission" date="2020-05" db="EMBL/GenBank/DDBJ databases">
        <authorList>
            <person name="Chiriac C."/>
            <person name="Salcher M."/>
            <person name="Ghai R."/>
            <person name="Kavagutti S V."/>
        </authorList>
    </citation>
    <scope>NUCLEOTIDE SEQUENCE</scope>
</reference>
<evidence type="ECO:0000256" key="7">
    <source>
        <dbReference type="SAM" id="Phobius"/>
    </source>
</evidence>
<dbReference type="CDD" id="cd03228">
    <property type="entry name" value="ABCC_MRP_Like"/>
    <property type="match status" value="1"/>
</dbReference>
<dbReference type="InterPro" id="IPR039421">
    <property type="entry name" value="Type_1_exporter"/>
</dbReference>
<dbReference type="InterPro" id="IPR014216">
    <property type="entry name" value="ABC_transptr_CydD"/>
</dbReference>
<protein>
    <submittedName>
        <fullName evidence="10">Unannotated protein</fullName>
    </submittedName>
</protein>
<dbReference type="GO" id="GO:0140359">
    <property type="term" value="F:ABC-type transporter activity"/>
    <property type="evidence" value="ECO:0007669"/>
    <property type="project" value="InterPro"/>
</dbReference>
<gene>
    <name evidence="10" type="ORF">UFOPK3608_00710</name>
</gene>
<dbReference type="SUPFAM" id="SSF52540">
    <property type="entry name" value="P-loop containing nucleoside triphosphate hydrolases"/>
    <property type="match status" value="1"/>
</dbReference>
<organism evidence="10">
    <name type="scientific">freshwater metagenome</name>
    <dbReference type="NCBI Taxonomy" id="449393"/>
    <lineage>
        <taxon>unclassified sequences</taxon>
        <taxon>metagenomes</taxon>
        <taxon>ecological metagenomes</taxon>
    </lineage>
</organism>
<evidence type="ECO:0000256" key="3">
    <source>
        <dbReference type="ARBA" id="ARBA00022741"/>
    </source>
</evidence>
<sequence>MKPIDPRLFRYSRSSRRFTIAATGIALLGAALTITQSALLAHFIVQIFVSHKSLNNLKATLIWIAVIYIQKAILNYTSERLAAVSSSLIRKELRSQLVTHLLSGQVDYKTGPAQLSLLATKGIDNLDPYFAKFIPQLFIASVVPLFVGIAISTQDFISGIVLILTVPLIPLFGMLIGRFTASATERKWQSLSLLSGYFLDLLSGLQTLKVYGRSRYQIFRLNQVNEKYRQETMKVLKISFLSSLALELIATLSVALIAVTIGLRLVNGTISLQTGLFVLILAPEVYWPIRQVAAHFHSASDGVSAASQIFTILESKKTEQLISVESFDQITWSDLIINYQDRVAIEIPAGNLESNSVNLLAGPSGAGKSSLVQILLGFREDYSGDVLVTVSGQVFNLRQIDKKSWRKLISWMPQEPHFPVATVIQLLQFANLLTNQADLVKELQRVGLEISDLPNGVDTQLGTINETLSIGQKRKIALARALIKPAKLLILDEPTASVDELSQKRIDQLIQQQAQSGQTVLVISHRSHTFLTADHLLRLDRSVRV</sequence>
<proteinExistence type="predicted"/>
<feature type="transmembrane region" description="Helical" evidence="7">
    <location>
        <begin position="157"/>
        <end position="177"/>
    </location>
</feature>
<dbReference type="InterPro" id="IPR003593">
    <property type="entry name" value="AAA+_ATPase"/>
</dbReference>
<dbReference type="GO" id="GO:0042883">
    <property type="term" value="P:cysteine transport"/>
    <property type="evidence" value="ECO:0007669"/>
    <property type="project" value="InterPro"/>
</dbReference>
<dbReference type="EMBL" id="CAFBMP010000039">
    <property type="protein sequence ID" value="CAB4907206.1"/>
    <property type="molecule type" value="Genomic_DNA"/>
</dbReference>
<name>A0A6J7GJM0_9ZZZZ</name>
<feature type="transmembrane region" description="Helical" evidence="7">
    <location>
        <begin position="57"/>
        <end position="74"/>
    </location>
</feature>
<feature type="domain" description="ABC transmembrane type-1" evidence="9">
    <location>
        <begin position="20"/>
        <end position="301"/>
    </location>
</feature>
<keyword evidence="2 7" id="KW-0812">Transmembrane</keyword>
<accession>A0A6J7GJM0</accession>
<feature type="domain" description="ABC transporter" evidence="8">
    <location>
        <begin position="330"/>
        <end position="545"/>
    </location>
</feature>
<keyword evidence="6 7" id="KW-0472">Membrane</keyword>
<dbReference type="InterPro" id="IPR027417">
    <property type="entry name" value="P-loop_NTPase"/>
</dbReference>
<dbReference type="GO" id="GO:0005524">
    <property type="term" value="F:ATP binding"/>
    <property type="evidence" value="ECO:0007669"/>
    <property type="project" value="UniProtKB-KW"/>
</dbReference>
<keyword evidence="3" id="KW-0547">Nucleotide-binding</keyword>
<dbReference type="NCBIfam" id="TIGR02857">
    <property type="entry name" value="CydD"/>
    <property type="match status" value="1"/>
</dbReference>
<feature type="transmembrane region" description="Helical" evidence="7">
    <location>
        <begin position="20"/>
        <end position="45"/>
    </location>
</feature>
<dbReference type="Pfam" id="PF00005">
    <property type="entry name" value="ABC_tran"/>
    <property type="match status" value="1"/>
</dbReference>
<evidence type="ECO:0000256" key="4">
    <source>
        <dbReference type="ARBA" id="ARBA00022840"/>
    </source>
</evidence>
<dbReference type="CDD" id="cd18584">
    <property type="entry name" value="ABC_6TM_AarD_CydD"/>
    <property type="match status" value="1"/>
</dbReference>
<evidence type="ECO:0000259" key="9">
    <source>
        <dbReference type="PROSITE" id="PS50929"/>
    </source>
</evidence>
<evidence type="ECO:0000256" key="1">
    <source>
        <dbReference type="ARBA" id="ARBA00004141"/>
    </source>
</evidence>
<dbReference type="InterPro" id="IPR011527">
    <property type="entry name" value="ABC1_TM_dom"/>
</dbReference>
<feature type="transmembrane region" description="Helical" evidence="7">
    <location>
        <begin position="129"/>
        <end position="151"/>
    </location>
</feature>
<dbReference type="InterPro" id="IPR003439">
    <property type="entry name" value="ABC_transporter-like_ATP-bd"/>
</dbReference>
<dbReference type="Pfam" id="PF00664">
    <property type="entry name" value="ABC_membrane"/>
    <property type="match status" value="1"/>
</dbReference>
<evidence type="ECO:0000256" key="5">
    <source>
        <dbReference type="ARBA" id="ARBA00022989"/>
    </source>
</evidence>
<dbReference type="Gene3D" id="1.20.1560.10">
    <property type="entry name" value="ABC transporter type 1, transmembrane domain"/>
    <property type="match status" value="1"/>
</dbReference>
<dbReference type="SMART" id="SM00382">
    <property type="entry name" value="AAA"/>
    <property type="match status" value="1"/>
</dbReference>
<dbReference type="GO" id="GO:0016887">
    <property type="term" value="F:ATP hydrolysis activity"/>
    <property type="evidence" value="ECO:0007669"/>
    <property type="project" value="InterPro"/>
</dbReference>
<keyword evidence="4" id="KW-0067">ATP-binding</keyword>
<dbReference type="PROSITE" id="PS50893">
    <property type="entry name" value="ABC_TRANSPORTER_2"/>
    <property type="match status" value="1"/>
</dbReference>
<evidence type="ECO:0000256" key="2">
    <source>
        <dbReference type="ARBA" id="ARBA00022692"/>
    </source>
</evidence>
<evidence type="ECO:0000259" key="8">
    <source>
        <dbReference type="PROSITE" id="PS50893"/>
    </source>
</evidence>